<evidence type="ECO:0000313" key="4">
    <source>
        <dbReference type="Proteomes" id="UP000010467"/>
    </source>
</evidence>
<dbReference type="EMBL" id="CP003382">
    <property type="protein sequence ID" value="AFZ69038.1"/>
    <property type="molecule type" value="Genomic_DNA"/>
</dbReference>
<dbReference type="InterPro" id="IPR016942">
    <property type="entry name" value="UCP030042"/>
</dbReference>
<feature type="domain" description="DUF4395" evidence="2">
    <location>
        <begin position="7"/>
        <end position="132"/>
    </location>
</feature>
<proteinExistence type="predicted"/>
<keyword evidence="1" id="KW-0472">Membrane</keyword>
<dbReference type="PATRIC" id="fig|937777.3.peg.3622"/>
<dbReference type="HOGENOM" id="CLU_115719_3_0_0"/>
<dbReference type="RefSeq" id="WP_015237334.1">
    <property type="nucleotide sequence ID" value="NC_019793.1"/>
</dbReference>
<sequence>MNTETTTLKFNQISIVTITTLAVLTQTPWLLACLAAILLLGSWRGEIALFKQLWQRGLRRALGVKPQVVEDDPRAHNFAQTVGGIVLALAALASFAGAPLIGTVLAITVIALALLNLTTHICVGCLLYFQYKMLRFRLRTSR</sequence>
<dbReference type="KEGG" id="dpd:Deipe_3610"/>
<name>L0A574_DEIPD</name>
<accession>L0A574</accession>
<dbReference type="eggNOG" id="ENOG5032XUQ">
    <property type="taxonomic scope" value="Bacteria"/>
</dbReference>
<dbReference type="Pfam" id="PF14340">
    <property type="entry name" value="DUF4395"/>
    <property type="match status" value="1"/>
</dbReference>
<dbReference type="STRING" id="937777.Deipe_3610"/>
<protein>
    <recommendedName>
        <fullName evidence="2">DUF4395 domain-containing protein</fullName>
    </recommendedName>
</protein>
<dbReference type="InterPro" id="IPR025508">
    <property type="entry name" value="DUF4395"/>
</dbReference>
<organism evidence="3 4">
    <name type="scientific">Deinococcus peraridilitoris (strain DSM 19664 / LMG 22246 / CIP 109416 / KR-200)</name>
    <dbReference type="NCBI Taxonomy" id="937777"/>
    <lineage>
        <taxon>Bacteria</taxon>
        <taxon>Thermotogati</taxon>
        <taxon>Deinococcota</taxon>
        <taxon>Deinococci</taxon>
        <taxon>Deinococcales</taxon>
        <taxon>Deinococcaceae</taxon>
        <taxon>Deinococcus</taxon>
    </lineage>
</organism>
<dbReference type="AlphaFoldDB" id="L0A574"/>
<keyword evidence="4" id="KW-1185">Reference proteome</keyword>
<evidence type="ECO:0000256" key="1">
    <source>
        <dbReference type="SAM" id="Phobius"/>
    </source>
</evidence>
<dbReference type="PIRSF" id="PIRSF030042">
    <property type="entry name" value="UCP030042"/>
    <property type="match status" value="1"/>
</dbReference>
<dbReference type="Proteomes" id="UP000010467">
    <property type="component" value="Chromosome"/>
</dbReference>
<feature type="transmembrane region" description="Helical" evidence="1">
    <location>
        <begin position="29"/>
        <end position="50"/>
    </location>
</feature>
<feature type="transmembrane region" description="Helical" evidence="1">
    <location>
        <begin position="82"/>
        <end position="101"/>
    </location>
</feature>
<feature type="transmembrane region" description="Helical" evidence="1">
    <location>
        <begin position="107"/>
        <end position="129"/>
    </location>
</feature>
<evidence type="ECO:0000313" key="3">
    <source>
        <dbReference type="EMBL" id="AFZ69038.1"/>
    </source>
</evidence>
<gene>
    <name evidence="3" type="ordered locus">Deipe_3610</name>
</gene>
<reference evidence="4" key="1">
    <citation type="submission" date="2012-03" db="EMBL/GenBank/DDBJ databases">
        <title>Complete sequence of chromosome of Deinococcus peraridilitoris DSM 19664.</title>
        <authorList>
            <person name="Lucas S."/>
            <person name="Copeland A."/>
            <person name="Lapidus A."/>
            <person name="Glavina del Rio T."/>
            <person name="Dalin E."/>
            <person name="Tice H."/>
            <person name="Bruce D."/>
            <person name="Goodwin L."/>
            <person name="Pitluck S."/>
            <person name="Peters L."/>
            <person name="Mikhailova N."/>
            <person name="Lu M."/>
            <person name="Kyrpides N."/>
            <person name="Mavromatis K."/>
            <person name="Ivanova N."/>
            <person name="Brettin T."/>
            <person name="Detter J.C."/>
            <person name="Han C."/>
            <person name="Larimer F."/>
            <person name="Land M."/>
            <person name="Hauser L."/>
            <person name="Markowitz V."/>
            <person name="Cheng J.-F."/>
            <person name="Hugenholtz P."/>
            <person name="Woyke T."/>
            <person name="Wu D."/>
            <person name="Pukall R."/>
            <person name="Steenblock K."/>
            <person name="Brambilla E."/>
            <person name="Klenk H.-P."/>
            <person name="Eisen J.A."/>
        </authorList>
    </citation>
    <scope>NUCLEOTIDE SEQUENCE [LARGE SCALE GENOMIC DNA]</scope>
    <source>
        <strain evidence="4">DSM 19664 / LMG 22246 / CIP 109416 / KR-200</strain>
    </source>
</reference>
<keyword evidence="1" id="KW-1133">Transmembrane helix</keyword>
<evidence type="ECO:0000259" key="2">
    <source>
        <dbReference type="Pfam" id="PF14340"/>
    </source>
</evidence>
<keyword evidence="1" id="KW-0812">Transmembrane</keyword>